<evidence type="ECO:0000313" key="3">
    <source>
        <dbReference type="Proteomes" id="UP000252081"/>
    </source>
</evidence>
<protein>
    <submittedName>
        <fullName evidence="2">Uncharacterized protein</fullName>
    </submittedName>
</protein>
<evidence type="ECO:0000313" key="2">
    <source>
        <dbReference type="EMBL" id="RBQ07817.1"/>
    </source>
</evidence>
<keyword evidence="1" id="KW-0472">Membrane</keyword>
<keyword evidence="1" id="KW-1133">Transmembrane helix</keyword>
<feature type="transmembrane region" description="Helical" evidence="1">
    <location>
        <begin position="27"/>
        <end position="54"/>
    </location>
</feature>
<organism evidence="2 3">
    <name type="scientific">Pedobacter miscanthi</name>
    <dbReference type="NCBI Taxonomy" id="2259170"/>
    <lineage>
        <taxon>Bacteria</taxon>
        <taxon>Pseudomonadati</taxon>
        <taxon>Bacteroidota</taxon>
        <taxon>Sphingobacteriia</taxon>
        <taxon>Sphingobacteriales</taxon>
        <taxon>Sphingobacteriaceae</taxon>
        <taxon>Pedobacter</taxon>
    </lineage>
</organism>
<gene>
    <name evidence="2" type="ORF">DRW42_09440</name>
</gene>
<sequence>MAMPRPRSVPGGINHCSQIKKRGHSNLISIAIGHFLPGIFKITLSLVQAVYQAIGMTKSSPFTPSGGISPNPFVSLSTFTLPGAIITAFHQAADYAGYYKKI</sequence>
<feature type="transmembrane region" description="Helical" evidence="1">
    <location>
        <begin position="74"/>
        <end position="93"/>
    </location>
</feature>
<accession>A0A366L1R8</accession>
<name>A0A366L1R8_9SPHI</name>
<comment type="caution">
    <text evidence="2">The sequence shown here is derived from an EMBL/GenBank/DDBJ whole genome shotgun (WGS) entry which is preliminary data.</text>
</comment>
<proteinExistence type="predicted"/>
<keyword evidence="3" id="KW-1185">Reference proteome</keyword>
<evidence type="ECO:0000256" key="1">
    <source>
        <dbReference type="SAM" id="Phobius"/>
    </source>
</evidence>
<reference evidence="2 3" key="1">
    <citation type="submission" date="2018-07" db="EMBL/GenBank/DDBJ databases">
        <title>A draft genome of a endophytic bacteria, a new species of Pedobacter.</title>
        <authorList>
            <person name="Zhang Z.D."/>
            <person name="Chen Z.J."/>
        </authorList>
    </citation>
    <scope>NUCLEOTIDE SEQUENCE [LARGE SCALE GENOMIC DNA]</scope>
    <source>
        <strain evidence="2 3">RS10</strain>
    </source>
</reference>
<dbReference type="AlphaFoldDB" id="A0A366L1R8"/>
<dbReference type="Proteomes" id="UP000252081">
    <property type="component" value="Unassembled WGS sequence"/>
</dbReference>
<keyword evidence="1" id="KW-0812">Transmembrane</keyword>
<dbReference type="EMBL" id="QNQU01000007">
    <property type="protein sequence ID" value="RBQ07817.1"/>
    <property type="molecule type" value="Genomic_DNA"/>
</dbReference>